<proteinExistence type="predicted"/>
<sequence>MNYRSHLKRGFTLIELLVVIAIIAILIALLLPAVQQAREAARRSTCKNNMKQLGLALHNYNDNFTVLPIGSQTGSFPNWRVGVLPYLDQANVYNLLTRANGYWAHSGFPGNTVLYSVRLPVYKCPSNPYGMTNTTDFNYSASNADASLQSMIIDYVGISGATPDPAGRTNVCTGDILASSSSNCNTGMLVPFESKRFRDCTDGTTNTIILAEQSGQVSGTQKSANALGAWHGWANSSLSAWNARTPMPLSAGGFWYAAGTTTVRYPPNAYWKSTAPGPGNSRYSANTIINSHHVGGVHAVLADGSVRFLSENIDMDTLRQLCVRDDGKVIGEY</sequence>
<organism evidence="3 4">
    <name type="scientific">Gimesia alba</name>
    <dbReference type="NCBI Taxonomy" id="2527973"/>
    <lineage>
        <taxon>Bacteria</taxon>
        <taxon>Pseudomonadati</taxon>
        <taxon>Planctomycetota</taxon>
        <taxon>Planctomycetia</taxon>
        <taxon>Planctomycetales</taxon>
        <taxon>Planctomycetaceae</taxon>
        <taxon>Gimesia</taxon>
    </lineage>
</organism>
<dbReference type="AlphaFoldDB" id="A0A517RJP3"/>
<dbReference type="InterPro" id="IPR045584">
    <property type="entry name" value="Pilin-like"/>
</dbReference>
<dbReference type="Pfam" id="PF07596">
    <property type="entry name" value="SBP_bac_10"/>
    <property type="match status" value="1"/>
</dbReference>
<name>A0A517RJP3_9PLAN</name>
<keyword evidence="1" id="KW-0812">Transmembrane</keyword>
<keyword evidence="4" id="KW-1185">Reference proteome</keyword>
<gene>
    <name evidence="3" type="primary">xcpT_32</name>
    <name evidence="3" type="ORF">Pan241w_41770</name>
</gene>
<dbReference type="SUPFAM" id="SSF54523">
    <property type="entry name" value="Pili subunits"/>
    <property type="match status" value="1"/>
</dbReference>
<keyword evidence="1" id="KW-1133">Transmembrane helix</keyword>
<dbReference type="Proteomes" id="UP000317171">
    <property type="component" value="Chromosome"/>
</dbReference>
<keyword evidence="1" id="KW-0472">Membrane</keyword>
<dbReference type="InterPro" id="IPR027558">
    <property type="entry name" value="Pre_pil_HX9DG_C"/>
</dbReference>
<feature type="transmembrane region" description="Helical" evidence="1">
    <location>
        <begin position="12"/>
        <end position="34"/>
    </location>
</feature>
<dbReference type="KEGG" id="gaz:Pan241w_41770"/>
<evidence type="ECO:0000313" key="4">
    <source>
        <dbReference type="Proteomes" id="UP000317171"/>
    </source>
</evidence>
<dbReference type="InterPro" id="IPR012902">
    <property type="entry name" value="N_methyl_site"/>
</dbReference>
<dbReference type="PROSITE" id="PS00409">
    <property type="entry name" value="PROKAR_NTER_METHYL"/>
    <property type="match status" value="1"/>
</dbReference>
<evidence type="ECO:0000259" key="2">
    <source>
        <dbReference type="Pfam" id="PF07596"/>
    </source>
</evidence>
<dbReference type="NCBIfam" id="TIGR04294">
    <property type="entry name" value="pre_pil_HX9DG"/>
    <property type="match status" value="1"/>
</dbReference>
<feature type="domain" description="DUF1559" evidence="2">
    <location>
        <begin position="35"/>
        <end position="315"/>
    </location>
</feature>
<evidence type="ECO:0000256" key="1">
    <source>
        <dbReference type="SAM" id="Phobius"/>
    </source>
</evidence>
<dbReference type="Gene3D" id="3.30.700.10">
    <property type="entry name" value="Glycoprotein, Type 4 Pilin"/>
    <property type="match status" value="1"/>
</dbReference>
<accession>A0A517RJP3</accession>
<dbReference type="NCBIfam" id="TIGR02532">
    <property type="entry name" value="IV_pilin_GFxxxE"/>
    <property type="match status" value="1"/>
</dbReference>
<reference evidence="3 4" key="1">
    <citation type="submission" date="2019-02" db="EMBL/GenBank/DDBJ databases">
        <title>Deep-cultivation of Planctomycetes and their phenomic and genomic characterization uncovers novel biology.</title>
        <authorList>
            <person name="Wiegand S."/>
            <person name="Jogler M."/>
            <person name="Boedeker C."/>
            <person name="Pinto D."/>
            <person name="Vollmers J."/>
            <person name="Rivas-Marin E."/>
            <person name="Kohn T."/>
            <person name="Peeters S.H."/>
            <person name="Heuer A."/>
            <person name="Rast P."/>
            <person name="Oberbeckmann S."/>
            <person name="Bunk B."/>
            <person name="Jeske O."/>
            <person name="Meyerdierks A."/>
            <person name="Storesund J.E."/>
            <person name="Kallscheuer N."/>
            <person name="Luecker S."/>
            <person name="Lage O.M."/>
            <person name="Pohl T."/>
            <person name="Merkel B.J."/>
            <person name="Hornburger P."/>
            <person name="Mueller R.-W."/>
            <person name="Bruemmer F."/>
            <person name="Labrenz M."/>
            <person name="Spormann A.M."/>
            <person name="Op den Camp H."/>
            <person name="Overmann J."/>
            <person name="Amann R."/>
            <person name="Jetten M.S.M."/>
            <person name="Mascher T."/>
            <person name="Medema M.H."/>
            <person name="Devos D.P."/>
            <person name="Kaster A.-K."/>
            <person name="Ovreas L."/>
            <person name="Rohde M."/>
            <person name="Galperin M.Y."/>
            <person name="Jogler C."/>
        </authorList>
    </citation>
    <scope>NUCLEOTIDE SEQUENCE [LARGE SCALE GENOMIC DNA]</scope>
    <source>
        <strain evidence="3 4">Pan241w</strain>
    </source>
</reference>
<dbReference type="PANTHER" id="PTHR30093">
    <property type="entry name" value="GENERAL SECRETION PATHWAY PROTEIN G"/>
    <property type="match status" value="1"/>
</dbReference>
<dbReference type="PANTHER" id="PTHR30093:SF2">
    <property type="entry name" value="TYPE II SECRETION SYSTEM PROTEIN H"/>
    <property type="match status" value="1"/>
</dbReference>
<protein>
    <submittedName>
        <fullName evidence="3">Type II secretion system protein G</fullName>
    </submittedName>
</protein>
<evidence type="ECO:0000313" key="3">
    <source>
        <dbReference type="EMBL" id="QDT44072.1"/>
    </source>
</evidence>
<dbReference type="InterPro" id="IPR011453">
    <property type="entry name" value="DUF1559"/>
</dbReference>
<dbReference type="Pfam" id="PF07963">
    <property type="entry name" value="N_methyl"/>
    <property type="match status" value="1"/>
</dbReference>
<dbReference type="EMBL" id="CP036269">
    <property type="protein sequence ID" value="QDT44072.1"/>
    <property type="molecule type" value="Genomic_DNA"/>
</dbReference>
<dbReference type="RefSeq" id="WP_315940497.1">
    <property type="nucleotide sequence ID" value="NZ_CP036269.1"/>
</dbReference>